<proteinExistence type="predicted"/>
<reference evidence="1" key="1">
    <citation type="submission" date="2018-05" db="EMBL/GenBank/DDBJ databases">
        <authorList>
            <person name="Lanie J.A."/>
            <person name="Ng W.-L."/>
            <person name="Kazmierczak K.M."/>
            <person name="Andrzejewski T.M."/>
            <person name="Davidsen T.M."/>
            <person name="Wayne K.J."/>
            <person name="Tettelin H."/>
            <person name="Glass J.I."/>
            <person name="Rusch D."/>
            <person name="Podicherti R."/>
            <person name="Tsui H.-C.T."/>
            <person name="Winkler M.E."/>
        </authorList>
    </citation>
    <scope>NUCLEOTIDE SEQUENCE</scope>
</reference>
<evidence type="ECO:0000313" key="1">
    <source>
        <dbReference type="EMBL" id="SVC01580.1"/>
    </source>
</evidence>
<gene>
    <name evidence="1" type="ORF">METZ01_LOCUS254434</name>
</gene>
<evidence type="ECO:0008006" key="2">
    <source>
        <dbReference type="Google" id="ProtNLM"/>
    </source>
</evidence>
<protein>
    <recommendedName>
        <fullName evidence="2">FlgD Ig-like domain-containing protein</fullName>
    </recommendedName>
</protein>
<dbReference type="EMBL" id="UINC01068739">
    <property type="protein sequence ID" value="SVC01580.1"/>
    <property type="molecule type" value="Genomic_DNA"/>
</dbReference>
<name>A0A382IPI3_9ZZZZ</name>
<dbReference type="InterPro" id="IPR026444">
    <property type="entry name" value="Secre_tail"/>
</dbReference>
<organism evidence="1">
    <name type="scientific">marine metagenome</name>
    <dbReference type="NCBI Taxonomy" id="408172"/>
    <lineage>
        <taxon>unclassified sequences</taxon>
        <taxon>metagenomes</taxon>
        <taxon>ecological metagenomes</taxon>
    </lineage>
</organism>
<feature type="non-terminal residue" evidence="1">
    <location>
        <position position="1"/>
    </location>
</feature>
<dbReference type="NCBIfam" id="TIGR04183">
    <property type="entry name" value="Por_Secre_tail"/>
    <property type="match status" value="1"/>
</dbReference>
<dbReference type="AlphaFoldDB" id="A0A382IPI3"/>
<dbReference type="Gene3D" id="2.60.40.4070">
    <property type="match status" value="1"/>
</dbReference>
<accession>A0A382IPI3</accession>
<sequence>IQISTNAENLLMNEDIPLTMNTYYVNGEHRILIYGLSGETLSGDKLRLFSADANYNIESMIIANVLGQSLNIERSDIPLPEVFELSQNFPNPFNPNTSIQFILGQDEWVSLNIFDIQGRLINSLIHNTYYPSGYHHISWDGTNTIGTHVPSGMYIYKLIGKDHTLTRKMVLMK</sequence>